<evidence type="ECO:0000256" key="6">
    <source>
        <dbReference type="ARBA" id="ARBA00023136"/>
    </source>
</evidence>
<keyword evidence="5" id="KW-0770">Synapse</keyword>
<feature type="transmembrane region" description="Helical" evidence="14">
    <location>
        <begin position="178"/>
        <end position="201"/>
    </location>
</feature>
<comment type="caution">
    <text evidence="16">The sequence shown here is derived from an EMBL/GenBank/DDBJ whole genome shotgun (WGS) entry which is preliminary data.</text>
</comment>
<accession>A0A9Q1HQ67</accession>
<evidence type="ECO:0000259" key="15">
    <source>
        <dbReference type="Pfam" id="PF13908"/>
    </source>
</evidence>
<evidence type="ECO:0000256" key="14">
    <source>
        <dbReference type="SAM" id="Phobius"/>
    </source>
</evidence>
<dbReference type="InterPro" id="IPR026910">
    <property type="entry name" value="Shisa"/>
</dbReference>
<proteinExistence type="inferred from homology"/>
<evidence type="ECO:0000256" key="8">
    <source>
        <dbReference type="ARBA" id="ARBA00023257"/>
    </source>
</evidence>
<feature type="compositionally biased region" description="Polar residues" evidence="13">
    <location>
        <begin position="404"/>
        <end position="420"/>
    </location>
</feature>
<evidence type="ECO:0000256" key="11">
    <source>
        <dbReference type="ARBA" id="ARBA00037492"/>
    </source>
</evidence>
<evidence type="ECO:0000313" key="16">
    <source>
        <dbReference type="EMBL" id="KAJ8253881.1"/>
    </source>
</evidence>
<dbReference type="EMBL" id="JAFJMO010000016">
    <property type="protein sequence ID" value="KAJ8253881.1"/>
    <property type="molecule type" value="Genomic_DNA"/>
</dbReference>
<feature type="domain" description="Shisa N-terminal" evidence="15">
    <location>
        <begin position="98"/>
        <end position="148"/>
    </location>
</feature>
<keyword evidence="7" id="KW-0325">Glycoprotein</keyword>
<evidence type="ECO:0000256" key="4">
    <source>
        <dbReference type="ARBA" id="ARBA00022989"/>
    </source>
</evidence>
<dbReference type="GO" id="GO:0014069">
    <property type="term" value="C:postsynaptic density"/>
    <property type="evidence" value="ECO:0007669"/>
    <property type="project" value="TreeGrafter"/>
</dbReference>
<dbReference type="AlphaFoldDB" id="A0A9Q1HQ67"/>
<keyword evidence="4 14" id="KW-1133">Transmembrane helix</keyword>
<dbReference type="GO" id="GO:0048172">
    <property type="term" value="P:regulation of short-term neuronal synaptic plasticity"/>
    <property type="evidence" value="ECO:0007669"/>
    <property type="project" value="TreeGrafter"/>
</dbReference>
<evidence type="ECO:0000256" key="12">
    <source>
        <dbReference type="ARBA" id="ARBA00038448"/>
    </source>
</evidence>
<dbReference type="GO" id="GO:0045211">
    <property type="term" value="C:postsynaptic membrane"/>
    <property type="evidence" value="ECO:0007669"/>
    <property type="project" value="TreeGrafter"/>
</dbReference>
<feature type="compositionally biased region" description="Polar residues" evidence="13">
    <location>
        <begin position="452"/>
        <end position="478"/>
    </location>
</feature>
<protein>
    <recommendedName>
        <fullName evidence="15">Shisa N-terminal domain-containing protein</fullName>
    </recommendedName>
</protein>
<feature type="compositionally biased region" description="Basic residues" evidence="13">
    <location>
        <begin position="721"/>
        <end position="733"/>
    </location>
</feature>
<evidence type="ECO:0000256" key="13">
    <source>
        <dbReference type="SAM" id="MobiDB-lite"/>
    </source>
</evidence>
<gene>
    <name evidence="16" type="ORF">COCON_G00204930</name>
</gene>
<feature type="compositionally biased region" description="Polar residues" evidence="13">
    <location>
        <begin position="428"/>
        <end position="444"/>
    </location>
</feature>
<dbReference type="PANTHER" id="PTHR31774:SF1">
    <property type="entry name" value="PROTEIN SHISA-9"/>
    <property type="match status" value="1"/>
</dbReference>
<dbReference type="GO" id="GO:0032281">
    <property type="term" value="C:AMPA glutamate receptor complex"/>
    <property type="evidence" value="ECO:0007669"/>
    <property type="project" value="TreeGrafter"/>
</dbReference>
<evidence type="ECO:0000256" key="3">
    <source>
        <dbReference type="ARBA" id="ARBA00022729"/>
    </source>
</evidence>
<dbReference type="Proteomes" id="UP001152803">
    <property type="component" value="Unassembled WGS sequence"/>
</dbReference>
<evidence type="ECO:0000256" key="7">
    <source>
        <dbReference type="ARBA" id="ARBA00023180"/>
    </source>
</evidence>
<keyword evidence="9" id="KW-0966">Cell projection</keyword>
<keyword evidence="2 14" id="KW-0812">Transmembrane</keyword>
<dbReference type="OrthoDB" id="9935471at2759"/>
<dbReference type="InterPro" id="IPR053891">
    <property type="entry name" value="Shisa_N"/>
</dbReference>
<comment type="subcellular location">
    <subcellularLocation>
        <location evidence="10">Cell projection</location>
        <location evidence="10">Dendritic spine membrane</location>
        <topology evidence="10">Single-pass type I membrane protein</topology>
    </subcellularLocation>
</comment>
<dbReference type="Pfam" id="PF13908">
    <property type="entry name" value="Shisa_N"/>
    <property type="match status" value="1"/>
</dbReference>
<dbReference type="GO" id="GO:0032591">
    <property type="term" value="C:dendritic spine membrane"/>
    <property type="evidence" value="ECO:0007669"/>
    <property type="project" value="TreeGrafter"/>
</dbReference>
<feature type="region of interest" description="Disordered" evidence="13">
    <location>
        <begin position="700"/>
        <end position="739"/>
    </location>
</feature>
<keyword evidence="1" id="KW-1003">Cell membrane</keyword>
<comment type="similarity">
    <text evidence="12">Belongs to the shisa family. SHISA9 subfamily.</text>
</comment>
<name>A0A9Q1HQ67_CONCO</name>
<evidence type="ECO:0000256" key="1">
    <source>
        <dbReference type="ARBA" id="ARBA00022475"/>
    </source>
</evidence>
<dbReference type="PANTHER" id="PTHR31774">
    <property type="entry name" value="PROTEIN SHISA-9-RELATED"/>
    <property type="match status" value="1"/>
</dbReference>
<comment type="function">
    <text evidence="11">Regulator of short-term neuronal synaptic plasticity in the dentate gyrus. Associates with AMPA receptors (ionotropic glutamate receptors) in synaptic spines and promotes AMPA receptor desensitization at excitatory synapses.</text>
</comment>
<sequence>MAVSCLLEICFLDFYESRLSSSSPFLLSAVLGKRSDKGELSMSRAGLLFGYFLVKVLALLCYADGEPGQQLEGFVMVSASNDSREAEGGLPEPPHTEDRCRGYYDVMGQWDPPFVCRTASYLYCCGTCGFRFCCAYKSSRLDQSKCQNYDTPMWMMTGRTPSKKNDRNHDPTRDKTNLIVYIVCGVVAIMALVGIFTKLGLEKAHRPHRENMTRALASVMQQQAPGSRDQMEQEVTMGSQGQHYENMQAQARATANSLPGPQMNNTGTSMGPTPSLVPTMGQTMGQNMNQNISQTMNPTMGQTMAHSMGQSMPNTMGHTMAQNMPHAMGPNMGQNMHHSMGPSMSHSMGHTMGHNMGQNMPHSMGHAMGQNMGQNMPHSMGHAMGQNMGQNVSHSMGHTMGHNMGQNVSHSMGPNLSHSMGHTMGHNMGQNVSHSMGPNVSHSMGHTMGHNMGQNVSHSLGHSMGHNMSHTMGQNISHSMGHGMGHNMSHSMGQTTSHSMGQNPSHSMSQNPSHSMGQNPSHSMGQNPSHSMGQNPSHSMGQTTSHSMGQNTSHSMGQTTSHSMGQNPSHSMGQTTSHSMGQNTSHSMSHTLGHPTGQKMTHSLVHTLPQPSARTLPQPMAHTLPQPIATPIATPITHAYHTLDQLSHNYDHHQSAKDLSSKYASLKAVAEKASESYFSGRRQMVDFAVKGSLPLHPVRFEHGSGGGAAPYGSEMSSSKQNSHRTKSSSRSHGPHPLAYASHTIASPSVLKGWGASETLGRRHNYGAKRHYGLEHNQPLRQAQSQHYLPPQPYFITNSKTEVTV</sequence>
<keyword evidence="3" id="KW-0732">Signal</keyword>
<reference evidence="16" key="1">
    <citation type="journal article" date="2023" name="Science">
        <title>Genome structures resolve the early diversification of teleost fishes.</title>
        <authorList>
            <person name="Parey E."/>
            <person name="Louis A."/>
            <person name="Montfort J."/>
            <person name="Bouchez O."/>
            <person name="Roques C."/>
            <person name="Iampietro C."/>
            <person name="Lluch J."/>
            <person name="Castinel A."/>
            <person name="Donnadieu C."/>
            <person name="Desvignes T."/>
            <person name="Floi Bucao C."/>
            <person name="Jouanno E."/>
            <person name="Wen M."/>
            <person name="Mejri S."/>
            <person name="Dirks R."/>
            <person name="Jansen H."/>
            <person name="Henkel C."/>
            <person name="Chen W.J."/>
            <person name="Zahm M."/>
            <person name="Cabau C."/>
            <person name="Klopp C."/>
            <person name="Thompson A.W."/>
            <person name="Robinson-Rechavi M."/>
            <person name="Braasch I."/>
            <person name="Lecointre G."/>
            <person name="Bobe J."/>
            <person name="Postlethwait J.H."/>
            <person name="Berthelot C."/>
            <person name="Roest Crollius H."/>
            <person name="Guiguen Y."/>
        </authorList>
    </citation>
    <scope>NUCLEOTIDE SEQUENCE</scope>
    <source>
        <strain evidence="16">Concon-B</strain>
    </source>
</reference>
<keyword evidence="6 14" id="KW-0472">Membrane</keyword>
<evidence type="ECO:0000256" key="10">
    <source>
        <dbReference type="ARBA" id="ARBA00029429"/>
    </source>
</evidence>
<feature type="compositionally biased region" description="Polar residues" evidence="13">
    <location>
        <begin position="488"/>
        <end position="590"/>
    </location>
</feature>
<organism evidence="16 17">
    <name type="scientific">Conger conger</name>
    <name type="common">Conger eel</name>
    <name type="synonym">Muraena conger</name>
    <dbReference type="NCBI Taxonomy" id="82655"/>
    <lineage>
        <taxon>Eukaryota</taxon>
        <taxon>Metazoa</taxon>
        <taxon>Chordata</taxon>
        <taxon>Craniata</taxon>
        <taxon>Vertebrata</taxon>
        <taxon>Euteleostomi</taxon>
        <taxon>Actinopterygii</taxon>
        <taxon>Neopterygii</taxon>
        <taxon>Teleostei</taxon>
        <taxon>Anguilliformes</taxon>
        <taxon>Congridae</taxon>
        <taxon>Conger</taxon>
    </lineage>
</organism>
<evidence type="ECO:0000256" key="9">
    <source>
        <dbReference type="ARBA" id="ARBA00023273"/>
    </source>
</evidence>
<feature type="compositionally biased region" description="Polar residues" evidence="13">
    <location>
        <begin position="387"/>
        <end position="396"/>
    </location>
</feature>
<feature type="region of interest" description="Disordered" evidence="13">
    <location>
        <begin position="386"/>
        <end position="599"/>
    </location>
</feature>
<evidence type="ECO:0000313" key="17">
    <source>
        <dbReference type="Proteomes" id="UP001152803"/>
    </source>
</evidence>
<keyword evidence="8" id="KW-0628">Postsynaptic cell membrane</keyword>
<evidence type="ECO:0000256" key="5">
    <source>
        <dbReference type="ARBA" id="ARBA00023018"/>
    </source>
</evidence>
<keyword evidence="17" id="KW-1185">Reference proteome</keyword>
<evidence type="ECO:0000256" key="2">
    <source>
        <dbReference type="ARBA" id="ARBA00022692"/>
    </source>
</evidence>